<dbReference type="Pfam" id="PF00990">
    <property type="entry name" value="GGDEF"/>
    <property type="match status" value="1"/>
</dbReference>
<name>A0A1X7BMH3_9RHOB</name>
<dbReference type="InterPro" id="IPR029016">
    <property type="entry name" value="GAF-like_dom_sf"/>
</dbReference>
<dbReference type="GO" id="GO:0052621">
    <property type="term" value="F:diguanylate cyclase activity"/>
    <property type="evidence" value="ECO:0007669"/>
    <property type="project" value="UniProtKB-EC"/>
</dbReference>
<feature type="coiled-coil region" evidence="3">
    <location>
        <begin position="218"/>
        <end position="245"/>
    </location>
</feature>
<keyword evidence="5" id="KW-0472">Membrane</keyword>
<dbReference type="PROSITE" id="PS50887">
    <property type="entry name" value="GGDEF"/>
    <property type="match status" value="1"/>
</dbReference>
<gene>
    <name evidence="7" type="primary">ycdT</name>
    <name evidence="7" type="ORF">ROA7745_00636</name>
</gene>
<dbReference type="GO" id="GO:0005886">
    <property type="term" value="C:plasma membrane"/>
    <property type="evidence" value="ECO:0007669"/>
    <property type="project" value="TreeGrafter"/>
</dbReference>
<dbReference type="SMART" id="SM00267">
    <property type="entry name" value="GGDEF"/>
    <property type="match status" value="1"/>
</dbReference>
<dbReference type="InterPro" id="IPR029787">
    <property type="entry name" value="Nucleotide_cyclase"/>
</dbReference>
<evidence type="ECO:0000259" key="6">
    <source>
        <dbReference type="PROSITE" id="PS50887"/>
    </source>
</evidence>
<feature type="domain" description="GGDEF" evidence="6">
    <location>
        <begin position="437"/>
        <end position="571"/>
    </location>
</feature>
<evidence type="ECO:0000313" key="8">
    <source>
        <dbReference type="Proteomes" id="UP000193224"/>
    </source>
</evidence>
<dbReference type="Proteomes" id="UP000193224">
    <property type="component" value="Unassembled WGS sequence"/>
</dbReference>
<keyword evidence="5" id="KW-0812">Transmembrane</keyword>
<dbReference type="PANTHER" id="PTHR45138:SF9">
    <property type="entry name" value="DIGUANYLATE CYCLASE DGCM-RELATED"/>
    <property type="match status" value="1"/>
</dbReference>
<protein>
    <recommendedName>
        <fullName evidence="1">diguanylate cyclase</fullName>
        <ecNumber evidence="1">2.7.7.65</ecNumber>
    </recommendedName>
</protein>
<feature type="region of interest" description="Disordered" evidence="4">
    <location>
        <begin position="571"/>
        <end position="593"/>
    </location>
</feature>
<keyword evidence="7" id="KW-0548">Nucleotidyltransferase</keyword>
<dbReference type="SUPFAM" id="SSF55073">
    <property type="entry name" value="Nucleotide cyclase"/>
    <property type="match status" value="1"/>
</dbReference>
<evidence type="ECO:0000256" key="4">
    <source>
        <dbReference type="SAM" id="MobiDB-lite"/>
    </source>
</evidence>
<dbReference type="Gene3D" id="3.30.450.40">
    <property type="match status" value="1"/>
</dbReference>
<dbReference type="SMART" id="SM00065">
    <property type="entry name" value="GAF"/>
    <property type="match status" value="1"/>
</dbReference>
<dbReference type="CDD" id="cd01949">
    <property type="entry name" value="GGDEF"/>
    <property type="match status" value="1"/>
</dbReference>
<dbReference type="RefSeq" id="WP_085798815.1">
    <property type="nucleotide sequence ID" value="NZ_FWXB01000002.1"/>
</dbReference>
<dbReference type="EMBL" id="FWXB01000002">
    <property type="protein sequence ID" value="SMC10828.1"/>
    <property type="molecule type" value="Genomic_DNA"/>
</dbReference>
<keyword evidence="7" id="KW-0808">Transferase</keyword>
<dbReference type="InterPro" id="IPR050469">
    <property type="entry name" value="Diguanylate_Cyclase"/>
</dbReference>
<dbReference type="NCBIfam" id="TIGR00254">
    <property type="entry name" value="GGDEF"/>
    <property type="match status" value="1"/>
</dbReference>
<keyword evidence="8" id="KW-1185">Reference proteome</keyword>
<dbReference type="GO" id="GO:0043709">
    <property type="term" value="P:cell adhesion involved in single-species biofilm formation"/>
    <property type="evidence" value="ECO:0007669"/>
    <property type="project" value="TreeGrafter"/>
</dbReference>
<dbReference type="SUPFAM" id="SSF55781">
    <property type="entry name" value="GAF domain-like"/>
    <property type="match status" value="1"/>
</dbReference>
<dbReference type="InterPro" id="IPR003018">
    <property type="entry name" value="GAF"/>
</dbReference>
<reference evidence="7 8" key="1">
    <citation type="submission" date="2017-03" db="EMBL/GenBank/DDBJ databases">
        <authorList>
            <person name="Afonso C.L."/>
            <person name="Miller P.J."/>
            <person name="Scott M.A."/>
            <person name="Spackman E."/>
            <person name="Goraichik I."/>
            <person name="Dimitrov K.M."/>
            <person name="Suarez D.L."/>
            <person name="Swayne D.E."/>
        </authorList>
    </citation>
    <scope>NUCLEOTIDE SEQUENCE [LARGE SCALE GENOMIC DNA]</scope>
    <source>
        <strain evidence="7 8">CECT 7745</strain>
    </source>
</reference>
<sequence length="593" mass="67186">MNTDAGTGRSWFRPAFLAAFLLASLGASFVVVRHAPEPIVCWLLETEFRSLAEKWRTRTLSQLENSTRTFENQILTDTDIQLLSMIPKVSDYYRFTFIDTEGNTFWSSHPDDIGKSDMSHETGQALARGEVVLLHLHVNHGENEEMDGHGVHLYDGDHRTVYEIYVPVMDGDTRLGAVKFHTDVSSIHDIFLDRVSRWISVAVGIILSLMLIAIGLIIRSSRIQLKNLENRTREEREMMQRQMRLAREVRLLGELNEWLQSSRSLSELFDMVARFMLHILPESEGSLYVYSNSRDVLDGSASWNGGSHRDHIHPEACWGLRRGRSYHYGQSEVDFACEHTEPNDGRPYFCFPILALGETVGLMHLKRHADATEEAFEDSRRLAQMCAEQISMAIANVRMRDQLEDRSIRDPLTGLFNRRHMLDSMRRLIAQADGNGSALHTVYIDVDHFKKFNDNHGHDAGDMVLRAVGDLLIKQCDGDEVACRMGGEEFMLLLPNLTLDNLKERIETLRREVTAISVRYGEKALPKITISAGIASYPAHGRMPQDLLRVADEALYKAKDNGRNQVVVAELSEPTEATPQNPPPKKPHSLGAE</sequence>
<dbReference type="EC" id="2.7.7.65" evidence="1"/>
<dbReference type="SUPFAM" id="SSF103190">
    <property type="entry name" value="Sensory domain-like"/>
    <property type="match status" value="1"/>
</dbReference>
<accession>A0A1X7BMH3</accession>
<evidence type="ECO:0000256" key="5">
    <source>
        <dbReference type="SAM" id="Phobius"/>
    </source>
</evidence>
<evidence type="ECO:0000313" key="7">
    <source>
        <dbReference type="EMBL" id="SMC10828.1"/>
    </source>
</evidence>
<evidence type="ECO:0000256" key="3">
    <source>
        <dbReference type="SAM" id="Coils"/>
    </source>
</evidence>
<dbReference type="Gene3D" id="3.30.70.270">
    <property type="match status" value="1"/>
</dbReference>
<dbReference type="InterPro" id="IPR000160">
    <property type="entry name" value="GGDEF_dom"/>
</dbReference>
<dbReference type="InterPro" id="IPR043128">
    <property type="entry name" value="Rev_trsase/Diguanyl_cyclase"/>
</dbReference>
<comment type="catalytic activity">
    <reaction evidence="2">
        <text>2 GTP = 3',3'-c-di-GMP + 2 diphosphate</text>
        <dbReference type="Rhea" id="RHEA:24898"/>
        <dbReference type="ChEBI" id="CHEBI:33019"/>
        <dbReference type="ChEBI" id="CHEBI:37565"/>
        <dbReference type="ChEBI" id="CHEBI:58805"/>
        <dbReference type="EC" id="2.7.7.65"/>
    </reaction>
</comment>
<dbReference type="PANTHER" id="PTHR45138">
    <property type="entry name" value="REGULATORY COMPONENTS OF SENSORY TRANSDUCTION SYSTEM"/>
    <property type="match status" value="1"/>
</dbReference>
<feature type="transmembrane region" description="Helical" evidence="5">
    <location>
        <begin position="198"/>
        <end position="218"/>
    </location>
</feature>
<proteinExistence type="predicted"/>
<evidence type="ECO:0000256" key="1">
    <source>
        <dbReference type="ARBA" id="ARBA00012528"/>
    </source>
</evidence>
<dbReference type="InterPro" id="IPR029151">
    <property type="entry name" value="Sensor-like_sf"/>
</dbReference>
<organism evidence="7 8">
    <name type="scientific">Roseovarius aestuarii</name>
    <dbReference type="NCBI Taxonomy" id="475083"/>
    <lineage>
        <taxon>Bacteria</taxon>
        <taxon>Pseudomonadati</taxon>
        <taxon>Pseudomonadota</taxon>
        <taxon>Alphaproteobacteria</taxon>
        <taxon>Rhodobacterales</taxon>
        <taxon>Roseobacteraceae</taxon>
        <taxon>Roseovarius</taxon>
    </lineage>
</organism>
<keyword evidence="3" id="KW-0175">Coiled coil</keyword>
<evidence type="ECO:0000256" key="2">
    <source>
        <dbReference type="ARBA" id="ARBA00034247"/>
    </source>
</evidence>
<dbReference type="AlphaFoldDB" id="A0A1X7BMH3"/>
<keyword evidence="5" id="KW-1133">Transmembrane helix</keyword>
<dbReference type="FunFam" id="3.30.70.270:FF:000001">
    <property type="entry name" value="Diguanylate cyclase domain protein"/>
    <property type="match status" value="1"/>
</dbReference>
<dbReference type="GO" id="GO:1902201">
    <property type="term" value="P:negative regulation of bacterial-type flagellum-dependent cell motility"/>
    <property type="evidence" value="ECO:0007669"/>
    <property type="project" value="TreeGrafter"/>
</dbReference>